<dbReference type="SUPFAM" id="SSF53850">
    <property type="entry name" value="Periplasmic binding protein-like II"/>
    <property type="match status" value="1"/>
</dbReference>
<dbReference type="Proteomes" id="UP000284543">
    <property type="component" value="Unassembled WGS sequence"/>
</dbReference>
<dbReference type="PIRSF" id="PIRSF002741">
    <property type="entry name" value="MppA"/>
    <property type="match status" value="1"/>
</dbReference>
<dbReference type="PANTHER" id="PTHR30290:SF9">
    <property type="entry name" value="OLIGOPEPTIDE-BINDING PROTEIN APPA"/>
    <property type="match status" value="1"/>
</dbReference>
<dbReference type="Gene3D" id="3.10.105.10">
    <property type="entry name" value="Dipeptide-binding Protein, Domain 3"/>
    <property type="match status" value="1"/>
</dbReference>
<dbReference type="PROSITE" id="PS01040">
    <property type="entry name" value="SBP_BACTERIAL_5"/>
    <property type="match status" value="1"/>
</dbReference>
<comment type="similarity">
    <text evidence="2">Belongs to the bacterial solute-binding protein 5 family.</text>
</comment>
<dbReference type="GO" id="GO:1904680">
    <property type="term" value="F:peptide transmembrane transporter activity"/>
    <property type="evidence" value="ECO:0007669"/>
    <property type="project" value="TreeGrafter"/>
</dbReference>
<protein>
    <submittedName>
        <fullName evidence="6">ABC transporter substrate-binding protein</fullName>
    </submittedName>
</protein>
<gene>
    <name evidence="6" type="ORF">DWW02_20595</name>
</gene>
<sequence length="512" mass="56469">MKKAIAMCLIACMVMTGCGGSKGGAGEPQETVAGSDGQNVKIKDEIIFCQGNDLTTLDATIGQQERAYSISNNIFDPLFTYDSDMKMQPCLATEYEWADDTTLKLTLREGVKFHDGSDMNAEDVKFTLDLIDQRGALFVGNYDGCTIDDDYHVTVKLKAPNPAFLSILTLPQASVVPAEYDEAAFGANPIGTGPYKLKEAVEGDYYTLERFDDYWGGPAKTKLLTMKIVPEASQRTMMLETGEVDVAYEVPNNDISRIQENKDLQILTSPSMKIILMELNCSSDGPVGNPDVRKAVECAINKQTIVDSLLYGFGTVSDNIIPQSAQDYREYETNGYDPEKAKSLLAQAGYSDGIQLTLWTNSNQTNTEIAQVLQSQLAEVGINLNIVTQDDNTSFSLIEAGEDFDLMLDFWQTNTGHADYVFNGMLLSTSVNNFSRYYNPEFDETYVKYASTGEGEEREALLKQLYDDMVTDTPIIGLYSETKVIAATSKLQGLMLSQIGAHEYQNAVVTED</sequence>
<dbReference type="InterPro" id="IPR023765">
    <property type="entry name" value="SBP_5_CS"/>
</dbReference>
<keyword evidence="3" id="KW-0813">Transport</keyword>
<dbReference type="InterPro" id="IPR030678">
    <property type="entry name" value="Peptide/Ni-bd"/>
</dbReference>
<evidence type="ECO:0000256" key="2">
    <source>
        <dbReference type="ARBA" id="ARBA00005695"/>
    </source>
</evidence>
<dbReference type="EMBL" id="QRZM01000009">
    <property type="protein sequence ID" value="RGV73779.1"/>
    <property type="molecule type" value="Genomic_DNA"/>
</dbReference>
<evidence type="ECO:0000256" key="1">
    <source>
        <dbReference type="ARBA" id="ARBA00004193"/>
    </source>
</evidence>
<organism evidence="6 7">
    <name type="scientific">Enterocloster bolteae</name>
    <dbReference type="NCBI Taxonomy" id="208479"/>
    <lineage>
        <taxon>Bacteria</taxon>
        <taxon>Bacillati</taxon>
        <taxon>Bacillota</taxon>
        <taxon>Clostridia</taxon>
        <taxon>Lachnospirales</taxon>
        <taxon>Lachnospiraceae</taxon>
        <taxon>Enterocloster</taxon>
    </lineage>
</organism>
<evidence type="ECO:0000259" key="5">
    <source>
        <dbReference type="Pfam" id="PF00496"/>
    </source>
</evidence>
<evidence type="ECO:0000313" key="7">
    <source>
        <dbReference type="Proteomes" id="UP000284543"/>
    </source>
</evidence>
<feature type="domain" description="Solute-binding protein family 5" evidence="5">
    <location>
        <begin position="86"/>
        <end position="432"/>
    </location>
</feature>
<keyword evidence="4" id="KW-0732">Signal</keyword>
<dbReference type="GO" id="GO:0043190">
    <property type="term" value="C:ATP-binding cassette (ABC) transporter complex"/>
    <property type="evidence" value="ECO:0007669"/>
    <property type="project" value="InterPro"/>
</dbReference>
<dbReference type="Pfam" id="PF00496">
    <property type="entry name" value="SBP_bac_5"/>
    <property type="match status" value="1"/>
</dbReference>
<dbReference type="GO" id="GO:0042597">
    <property type="term" value="C:periplasmic space"/>
    <property type="evidence" value="ECO:0007669"/>
    <property type="project" value="UniProtKB-ARBA"/>
</dbReference>
<reference evidence="6 7" key="1">
    <citation type="submission" date="2018-08" db="EMBL/GenBank/DDBJ databases">
        <title>A genome reference for cultivated species of the human gut microbiota.</title>
        <authorList>
            <person name="Zou Y."/>
            <person name="Xue W."/>
            <person name="Luo G."/>
        </authorList>
    </citation>
    <scope>NUCLEOTIDE SEQUENCE [LARGE SCALE GENOMIC DNA]</scope>
    <source>
        <strain evidence="6 7">AF14-18</strain>
    </source>
</reference>
<comment type="caution">
    <text evidence="6">The sequence shown here is derived from an EMBL/GenBank/DDBJ whole genome shotgun (WGS) entry which is preliminary data.</text>
</comment>
<evidence type="ECO:0000256" key="4">
    <source>
        <dbReference type="ARBA" id="ARBA00022729"/>
    </source>
</evidence>
<name>A0A412Z1I8_9FIRM</name>
<dbReference type="PROSITE" id="PS51257">
    <property type="entry name" value="PROKAR_LIPOPROTEIN"/>
    <property type="match status" value="1"/>
</dbReference>
<dbReference type="RefSeq" id="WP_002567028.1">
    <property type="nucleotide sequence ID" value="NZ_BAABXO010000001.1"/>
</dbReference>
<dbReference type="PANTHER" id="PTHR30290">
    <property type="entry name" value="PERIPLASMIC BINDING COMPONENT OF ABC TRANSPORTER"/>
    <property type="match status" value="1"/>
</dbReference>
<dbReference type="GO" id="GO:0015833">
    <property type="term" value="P:peptide transport"/>
    <property type="evidence" value="ECO:0007669"/>
    <property type="project" value="TreeGrafter"/>
</dbReference>
<evidence type="ECO:0000313" key="6">
    <source>
        <dbReference type="EMBL" id="RGV73779.1"/>
    </source>
</evidence>
<dbReference type="InterPro" id="IPR039424">
    <property type="entry name" value="SBP_5"/>
</dbReference>
<accession>A0A412Z1I8</accession>
<dbReference type="Gene3D" id="3.90.76.10">
    <property type="entry name" value="Dipeptide-binding Protein, Domain 1"/>
    <property type="match status" value="1"/>
</dbReference>
<dbReference type="InterPro" id="IPR000914">
    <property type="entry name" value="SBP_5_dom"/>
</dbReference>
<dbReference type="CDD" id="cd00995">
    <property type="entry name" value="PBP2_NikA_DppA_OppA_like"/>
    <property type="match status" value="1"/>
</dbReference>
<dbReference type="AlphaFoldDB" id="A0A412Z1I8"/>
<proteinExistence type="inferred from homology"/>
<dbReference type="KEGG" id="cbol:CGC65_11550"/>
<dbReference type="GeneID" id="23111690"/>
<comment type="subcellular location">
    <subcellularLocation>
        <location evidence="1">Cell membrane</location>
        <topology evidence="1">Lipid-anchor</topology>
    </subcellularLocation>
</comment>
<dbReference type="Gene3D" id="3.40.190.10">
    <property type="entry name" value="Periplasmic binding protein-like II"/>
    <property type="match status" value="1"/>
</dbReference>
<evidence type="ECO:0000256" key="3">
    <source>
        <dbReference type="ARBA" id="ARBA00022448"/>
    </source>
</evidence>